<keyword evidence="2" id="KW-1185">Reference proteome</keyword>
<proteinExistence type="predicted"/>
<dbReference type="Proteomes" id="UP001164250">
    <property type="component" value="Chromosome 10"/>
</dbReference>
<protein>
    <submittedName>
        <fullName evidence="1">Uncharacterized protein</fullName>
    </submittedName>
</protein>
<gene>
    <name evidence="1" type="ORF">Patl1_07450</name>
</gene>
<reference evidence="2" key="1">
    <citation type="journal article" date="2023" name="G3 (Bethesda)">
        <title>Genome assembly and association tests identify interacting loci associated with vigor, precocity, and sex in interspecific pistachio rootstocks.</title>
        <authorList>
            <person name="Palmer W."/>
            <person name="Jacygrad E."/>
            <person name="Sagayaradj S."/>
            <person name="Cavanaugh K."/>
            <person name="Han R."/>
            <person name="Bertier L."/>
            <person name="Beede B."/>
            <person name="Kafkas S."/>
            <person name="Golino D."/>
            <person name="Preece J."/>
            <person name="Michelmore R."/>
        </authorList>
    </citation>
    <scope>NUCLEOTIDE SEQUENCE [LARGE SCALE GENOMIC DNA]</scope>
</reference>
<sequence length="137" mass="15550">MICNSRKFDQKLEKQVLAEVQTLKYAHTTKVNEKTDIYSFGVILLELTTGREANYGDEHTYLSKWAWQYLQDGNPIVDALDQEIKEVCYLDEMSRVFKLGIRCTSTPPAARPSMKSVLEILVNPSVISQAKTAASKF</sequence>
<accession>A0ACC1AG15</accession>
<dbReference type="EMBL" id="CM047906">
    <property type="protein sequence ID" value="KAJ0085222.1"/>
    <property type="molecule type" value="Genomic_DNA"/>
</dbReference>
<name>A0ACC1AG15_9ROSI</name>
<evidence type="ECO:0000313" key="2">
    <source>
        <dbReference type="Proteomes" id="UP001164250"/>
    </source>
</evidence>
<organism evidence="1 2">
    <name type="scientific">Pistacia atlantica</name>
    <dbReference type="NCBI Taxonomy" id="434234"/>
    <lineage>
        <taxon>Eukaryota</taxon>
        <taxon>Viridiplantae</taxon>
        <taxon>Streptophyta</taxon>
        <taxon>Embryophyta</taxon>
        <taxon>Tracheophyta</taxon>
        <taxon>Spermatophyta</taxon>
        <taxon>Magnoliopsida</taxon>
        <taxon>eudicotyledons</taxon>
        <taxon>Gunneridae</taxon>
        <taxon>Pentapetalae</taxon>
        <taxon>rosids</taxon>
        <taxon>malvids</taxon>
        <taxon>Sapindales</taxon>
        <taxon>Anacardiaceae</taxon>
        <taxon>Pistacia</taxon>
    </lineage>
</organism>
<comment type="caution">
    <text evidence="1">The sequence shown here is derived from an EMBL/GenBank/DDBJ whole genome shotgun (WGS) entry which is preliminary data.</text>
</comment>
<evidence type="ECO:0000313" key="1">
    <source>
        <dbReference type="EMBL" id="KAJ0085222.1"/>
    </source>
</evidence>